<evidence type="ECO:0000256" key="1">
    <source>
        <dbReference type="SAM" id="Phobius"/>
    </source>
</evidence>
<reference evidence="2 3" key="1">
    <citation type="submission" date="2016-04" db="EMBL/GenBank/DDBJ databases">
        <authorList>
            <person name="Evans L.H."/>
            <person name="Alamgir A."/>
            <person name="Owens N."/>
            <person name="Weber N.D."/>
            <person name="Virtaneva K."/>
            <person name="Barbian K."/>
            <person name="Babar A."/>
            <person name="Rosenke K."/>
        </authorList>
    </citation>
    <scope>NUCLEOTIDE SEQUENCE [LARGE SCALE GENOMIC DNA]</scope>
    <source>
        <strain evidence="2 3">JL2886</strain>
    </source>
</reference>
<dbReference type="RefSeq" id="WP_065271115.1">
    <property type="nucleotide sequence ID" value="NZ_CP015124.1"/>
</dbReference>
<name>A0A1B0ZPI0_9RHOB</name>
<keyword evidence="1" id="KW-1133">Transmembrane helix</keyword>
<dbReference type="AlphaFoldDB" id="A0A1B0ZPI0"/>
<keyword evidence="1" id="KW-0472">Membrane</keyword>
<evidence type="ECO:0008006" key="4">
    <source>
        <dbReference type="Google" id="ProtNLM"/>
    </source>
</evidence>
<evidence type="ECO:0000313" key="2">
    <source>
        <dbReference type="EMBL" id="ANP36092.1"/>
    </source>
</evidence>
<keyword evidence="1" id="KW-0812">Transmembrane</keyword>
<feature type="transmembrane region" description="Helical" evidence="1">
    <location>
        <begin position="28"/>
        <end position="51"/>
    </location>
</feature>
<gene>
    <name evidence="2" type="ORF">JL2886_01171</name>
</gene>
<dbReference type="Proteomes" id="UP000092565">
    <property type="component" value="Chromosome"/>
</dbReference>
<proteinExistence type="predicted"/>
<dbReference type="Pfam" id="PF13801">
    <property type="entry name" value="Metal_resist"/>
    <property type="match status" value="1"/>
</dbReference>
<dbReference type="EMBL" id="CP015124">
    <property type="protein sequence ID" value="ANP36092.1"/>
    <property type="molecule type" value="Genomic_DNA"/>
</dbReference>
<evidence type="ECO:0000313" key="3">
    <source>
        <dbReference type="Proteomes" id="UP000092565"/>
    </source>
</evidence>
<dbReference type="InterPro" id="IPR025961">
    <property type="entry name" value="Metal_resist"/>
</dbReference>
<sequence>MSTDGHTPNSTGGGAGEARTGMRLWLKVLLAVSLAANLAVAGLAIGAFMRWQDGSHPGKRPPSVGSMIFRDLDRETRTELHRRAEGDHGSYGARRRAEGEAVIAILRGDPFDAGQLARVLEQQADNRRAFQISVQRAWIAQVEAMTADERARYAERMREMLRRHAEWHKAHRSGKP</sequence>
<organism evidence="2 3">
    <name type="scientific">Phaeobacter gallaeciensis</name>
    <dbReference type="NCBI Taxonomy" id="60890"/>
    <lineage>
        <taxon>Bacteria</taxon>
        <taxon>Pseudomonadati</taxon>
        <taxon>Pseudomonadota</taxon>
        <taxon>Alphaproteobacteria</taxon>
        <taxon>Rhodobacterales</taxon>
        <taxon>Roseobacteraceae</taxon>
        <taxon>Phaeobacter</taxon>
    </lineage>
</organism>
<protein>
    <recommendedName>
        <fullName evidence="4">Periplasmic heavy metal sensor</fullName>
    </recommendedName>
</protein>
<accession>A0A1B0ZPI0</accession>
<keyword evidence="3" id="KW-1185">Reference proteome</keyword>